<dbReference type="RefSeq" id="WP_184833530.1">
    <property type="nucleotide sequence ID" value="NZ_JACHMN010000002.1"/>
</dbReference>
<dbReference type="AlphaFoldDB" id="A0A841BKT0"/>
<gene>
    <name evidence="2" type="ORF">F4553_001347</name>
</gene>
<feature type="transmembrane region" description="Helical" evidence="1">
    <location>
        <begin position="115"/>
        <end position="132"/>
    </location>
</feature>
<feature type="transmembrane region" description="Helical" evidence="1">
    <location>
        <begin position="349"/>
        <end position="371"/>
    </location>
</feature>
<protein>
    <recommendedName>
        <fullName evidence="4">Glycosyltransferase RgtA/B/C/D-like domain-containing protein</fullName>
    </recommendedName>
</protein>
<keyword evidence="1" id="KW-1133">Transmembrane helix</keyword>
<feature type="transmembrane region" description="Helical" evidence="1">
    <location>
        <begin position="138"/>
        <end position="154"/>
    </location>
</feature>
<dbReference type="Proteomes" id="UP000587527">
    <property type="component" value="Unassembled WGS sequence"/>
</dbReference>
<feature type="transmembrane region" description="Helical" evidence="1">
    <location>
        <begin position="166"/>
        <end position="183"/>
    </location>
</feature>
<feature type="transmembrane region" description="Helical" evidence="1">
    <location>
        <begin position="203"/>
        <end position="231"/>
    </location>
</feature>
<keyword evidence="1" id="KW-0472">Membrane</keyword>
<dbReference type="EMBL" id="JACHMN010000002">
    <property type="protein sequence ID" value="MBB5867968.1"/>
    <property type="molecule type" value="Genomic_DNA"/>
</dbReference>
<keyword evidence="3" id="KW-1185">Reference proteome</keyword>
<reference evidence="2 3" key="1">
    <citation type="submission" date="2020-08" db="EMBL/GenBank/DDBJ databases">
        <title>Sequencing the genomes of 1000 actinobacteria strains.</title>
        <authorList>
            <person name="Klenk H.-P."/>
        </authorList>
    </citation>
    <scope>NUCLEOTIDE SEQUENCE [LARGE SCALE GENOMIC DNA]</scope>
    <source>
        <strain evidence="2 3">DSM 45362</strain>
    </source>
</reference>
<evidence type="ECO:0000313" key="2">
    <source>
        <dbReference type="EMBL" id="MBB5867968.1"/>
    </source>
</evidence>
<feature type="transmembrane region" description="Helical" evidence="1">
    <location>
        <begin position="252"/>
        <end position="271"/>
    </location>
</feature>
<feature type="transmembrane region" description="Helical" evidence="1">
    <location>
        <begin position="314"/>
        <end position="337"/>
    </location>
</feature>
<evidence type="ECO:0000256" key="1">
    <source>
        <dbReference type="SAM" id="Phobius"/>
    </source>
</evidence>
<feature type="transmembrane region" description="Helical" evidence="1">
    <location>
        <begin position="407"/>
        <end position="430"/>
    </location>
</feature>
<comment type="caution">
    <text evidence="2">The sequence shown here is derived from an EMBL/GenBank/DDBJ whole genome shotgun (WGS) entry which is preliminary data.</text>
</comment>
<feature type="transmembrane region" description="Helical" evidence="1">
    <location>
        <begin position="377"/>
        <end position="395"/>
    </location>
</feature>
<keyword evidence="1" id="KW-0812">Transmembrane</keyword>
<feature type="transmembrane region" description="Helical" evidence="1">
    <location>
        <begin position="27"/>
        <end position="45"/>
    </location>
</feature>
<accession>A0A841BKT0</accession>
<name>A0A841BKT0_9ACTN</name>
<evidence type="ECO:0000313" key="3">
    <source>
        <dbReference type="Proteomes" id="UP000587527"/>
    </source>
</evidence>
<organism evidence="2 3">
    <name type="scientific">Allocatelliglobosispora scoriae</name>
    <dbReference type="NCBI Taxonomy" id="643052"/>
    <lineage>
        <taxon>Bacteria</taxon>
        <taxon>Bacillati</taxon>
        <taxon>Actinomycetota</taxon>
        <taxon>Actinomycetes</taxon>
        <taxon>Micromonosporales</taxon>
        <taxon>Micromonosporaceae</taxon>
        <taxon>Allocatelliglobosispora</taxon>
    </lineage>
</organism>
<evidence type="ECO:0008006" key="4">
    <source>
        <dbReference type="Google" id="ProtNLM"/>
    </source>
</evidence>
<sequence length="546" mass="60624">MSDIDVRDAAPLEQAAETPEPWWRRDYLPYGLLGLLFAVFTWFTFTQGRVHGRTYDEYLQDDYGAAVLRWYLSGGSDRGFLEMPDYLHMPEHGSGFELMIAWVQHFTNEQWGTRTVVNGIAGLIGLLIMALVGKEMAGPWGAFAAATGLALYPRYAGAMHNNSKDVPLAVAMLLVLWLVLRLMRRWTAETRRFEVLELMGIGAALGLAGSIRVNALSWVALLALLVIGFWIKHGRKLRGAELRAELARQAGAVMVIGTNCYLVMSLLWPYLLVYPIEGLRRSVEVMAAYDWDNPILFGGEMVRSTELPWYYAPWWLIIGSPLPTVLLTLASAGALVYALVRRRPVDSRLLLIGGYILLPLVLIIGAHSTLYNSLRQFLFIAPGMILLAAVLLVRWAKAAFKDGKTALAWTLIGAAILGQVEVAVAVARIYPYEYSYFSPVAGGYTTARHNYESTYYGTCTRAGALWLGEHYRDYTPGEPTFRDEVSWNSLTEADLPDNFVSIGEGQPVFRLTNGDPGAGYKIVHTVMLEGEPLCNVSVQEQLAPAS</sequence>
<proteinExistence type="predicted"/>